<evidence type="ECO:0000313" key="2">
    <source>
        <dbReference type="Proteomes" id="UP000092504"/>
    </source>
</evidence>
<comment type="caution">
    <text evidence="1">The sequence shown here is derived from an EMBL/GenBank/DDBJ whole genome shotgun (WGS) entry which is preliminary data.</text>
</comment>
<dbReference type="AlphaFoldDB" id="A0A1B8NWG4"/>
<sequence>MSRDDFMTAWNNIIFAVVGKVMTVIRSCSIRVSH</sequence>
<accession>A0A1B8NWG4</accession>
<reference evidence="1 2" key="1">
    <citation type="submission" date="2016-06" db="EMBL/GenBank/DDBJ databases">
        <title>Genome sequence of halotolerant plant growth promoting strain of Halomonas elongata HEK1 isolated from salterns of Rann of Kutch, Gujarat, India.</title>
        <authorList>
            <person name="Gaba S."/>
            <person name="Singh R.N."/>
            <person name="Abrol S."/>
            <person name="Kaushik R."/>
            <person name="Saxena A.K."/>
        </authorList>
    </citation>
    <scope>NUCLEOTIDE SEQUENCE [LARGE SCALE GENOMIC DNA]</scope>
    <source>
        <strain evidence="1 2">HEK1</strain>
    </source>
</reference>
<proteinExistence type="predicted"/>
<name>A0A1B8NWG4_HALEL</name>
<dbReference type="Proteomes" id="UP000092504">
    <property type="component" value="Unassembled WGS sequence"/>
</dbReference>
<organism evidence="1 2">
    <name type="scientific">Halomonas elongata</name>
    <dbReference type="NCBI Taxonomy" id="2746"/>
    <lineage>
        <taxon>Bacteria</taxon>
        <taxon>Pseudomonadati</taxon>
        <taxon>Pseudomonadota</taxon>
        <taxon>Gammaproteobacteria</taxon>
        <taxon>Oceanospirillales</taxon>
        <taxon>Halomonadaceae</taxon>
        <taxon>Halomonas</taxon>
    </lineage>
</organism>
<evidence type="ECO:0000313" key="1">
    <source>
        <dbReference type="EMBL" id="OBX34339.1"/>
    </source>
</evidence>
<gene>
    <name evidence="1" type="ORF">A8U91_03392</name>
</gene>
<dbReference type="EMBL" id="MAJD01000002">
    <property type="protein sequence ID" value="OBX34339.1"/>
    <property type="molecule type" value="Genomic_DNA"/>
</dbReference>
<protein>
    <submittedName>
        <fullName evidence="1">Uncharacterized protein</fullName>
    </submittedName>
</protein>